<dbReference type="InterPro" id="IPR010724">
    <property type="entry name" value="RepA_N"/>
</dbReference>
<dbReference type="Proteomes" id="UP001468345">
    <property type="component" value="Chromosome"/>
</dbReference>
<dbReference type="Pfam" id="PF06970">
    <property type="entry name" value="RepA_N"/>
    <property type="match status" value="1"/>
</dbReference>
<protein>
    <submittedName>
        <fullName evidence="2">Replication initiator protein A</fullName>
    </submittedName>
</protein>
<dbReference type="EMBL" id="CP133006">
    <property type="protein sequence ID" value="WZG09052.1"/>
    <property type="molecule type" value="Genomic_DNA"/>
</dbReference>
<reference evidence="2 3" key="1">
    <citation type="journal article" date="2024" name="ISME J.">
        <title>Staphylococcus epidermidis bacteriocin A37 kills natural competitors with a unique mechanism of action.</title>
        <authorList>
            <person name="Puls J.S."/>
            <person name="Winnerling B."/>
            <person name="Power J.J."/>
            <person name="Kruger A.M."/>
            <person name="Brajtenbach D."/>
            <person name="Johnson M."/>
            <person name="Bilici K."/>
            <person name="Camus L."/>
            <person name="Fliesswasser T."/>
            <person name="Schneider T."/>
            <person name="Sahl H.G."/>
            <person name="Ghosal D."/>
            <person name="Kubitscheck U."/>
            <person name="Heilbronner S."/>
            <person name="Grein F."/>
        </authorList>
    </citation>
    <scope>NUCLEOTIDE SEQUENCE [LARGE SCALE GENOMIC DNA]</scope>
    <source>
        <strain evidence="2 3">SCK7</strain>
    </source>
</reference>
<evidence type="ECO:0000313" key="3">
    <source>
        <dbReference type="Proteomes" id="UP001468345"/>
    </source>
</evidence>
<evidence type="ECO:0000313" key="2">
    <source>
        <dbReference type="EMBL" id="WZG09052.1"/>
    </source>
</evidence>
<dbReference type="RefSeq" id="WP_341636909.1">
    <property type="nucleotide sequence ID" value="NZ_CP133006.1"/>
</dbReference>
<name>A0ABZ2WA60_9STAP</name>
<accession>A0ABZ2WA60</accession>
<keyword evidence="3" id="KW-1185">Reference proteome</keyword>
<organism evidence="2 3">
    <name type="scientific">Staphylococcus casei</name>
    <dbReference type="NCBI Taxonomy" id="201828"/>
    <lineage>
        <taxon>Bacteria</taxon>
        <taxon>Bacillati</taxon>
        <taxon>Bacillota</taxon>
        <taxon>Bacilli</taxon>
        <taxon>Bacillales</taxon>
        <taxon>Staphylococcaceae</taxon>
        <taxon>Staphylococcus</taxon>
    </lineage>
</organism>
<gene>
    <name evidence="2" type="ORF">SHJJP9002_000986</name>
</gene>
<proteinExistence type="predicted"/>
<evidence type="ECO:0000259" key="1">
    <source>
        <dbReference type="Pfam" id="PF06970"/>
    </source>
</evidence>
<sequence>MKDQFFMDNGNENLDYYQMPKVLMCSERYIKLTPNAFKLYIVLHERMQLSMQNGWKNEEGSYYVHMAPQEAEDLFNYSTLTFEDTKIELEMFDLLYQEKHSSEKLPRLYIKKCKYTDEEFLEYENMLVNIQ</sequence>
<feature type="domain" description="Replication initiator A N-terminal" evidence="1">
    <location>
        <begin position="15"/>
        <end position="89"/>
    </location>
</feature>